<accession>A0A372IJ97</accession>
<evidence type="ECO:0000313" key="2">
    <source>
        <dbReference type="Proteomes" id="UP000264702"/>
    </source>
</evidence>
<keyword evidence="2" id="KW-1185">Reference proteome</keyword>
<reference evidence="1 2" key="1">
    <citation type="submission" date="2018-08" db="EMBL/GenBank/DDBJ databases">
        <title>Acidipila sp. 4G-K13, an acidobacterium isolated from forest soil.</title>
        <authorList>
            <person name="Gao Z.-H."/>
            <person name="Qiu L.-H."/>
        </authorList>
    </citation>
    <scope>NUCLEOTIDE SEQUENCE [LARGE SCALE GENOMIC DNA]</scope>
    <source>
        <strain evidence="1 2">4G-K13</strain>
    </source>
</reference>
<organism evidence="1 2">
    <name type="scientific">Paracidobacterium acidisoli</name>
    <dbReference type="NCBI Taxonomy" id="2303751"/>
    <lineage>
        <taxon>Bacteria</taxon>
        <taxon>Pseudomonadati</taxon>
        <taxon>Acidobacteriota</taxon>
        <taxon>Terriglobia</taxon>
        <taxon>Terriglobales</taxon>
        <taxon>Acidobacteriaceae</taxon>
        <taxon>Paracidobacterium</taxon>
    </lineage>
</organism>
<dbReference type="EMBL" id="QVQT01000007">
    <property type="protein sequence ID" value="RFU15050.1"/>
    <property type="molecule type" value="Genomic_DNA"/>
</dbReference>
<proteinExistence type="predicted"/>
<gene>
    <name evidence="1" type="ORF">D0Y96_18060</name>
</gene>
<name>A0A372IJ97_9BACT</name>
<evidence type="ECO:0000313" key="1">
    <source>
        <dbReference type="EMBL" id="RFU15050.1"/>
    </source>
</evidence>
<protein>
    <submittedName>
        <fullName evidence="1">Uncharacterized protein</fullName>
    </submittedName>
</protein>
<comment type="caution">
    <text evidence="1">The sequence shown here is derived from an EMBL/GenBank/DDBJ whole genome shotgun (WGS) entry which is preliminary data.</text>
</comment>
<sequence length="63" mass="7473">MSQIIFLTEMYDIVIGLTGWNNSSRTEHAATIGVDMWFRTVHLMAQWRFCYRASFAVVYNCRY</sequence>
<dbReference type="AlphaFoldDB" id="A0A372IJ97"/>
<dbReference type="Proteomes" id="UP000264702">
    <property type="component" value="Unassembled WGS sequence"/>
</dbReference>